<evidence type="ECO:0000313" key="1">
    <source>
        <dbReference type="EMBL" id="KAJ0010188.1"/>
    </source>
</evidence>
<reference evidence="2" key="1">
    <citation type="journal article" date="2023" name="G3 (Bethesda)">
        <title>Genome assembly and association tests identify interacting loci associated with vigor, precocity, and sex in interspecific pistachio rootstocks.</title>
        <authorList>
            <person name="Palmer W."/>
            <person name="Jacygrad E."/>
            <person name="Sagayaradj S."/>
            <person name="Cavanaugh K."/>
            <person name="Han R."/>
            <person name="Bertier L."/>
            <person name="Beede B."/>
            <person name="Kafkas S."/>
            <person name="Golino D."/>
            <person name="Preece J."/>
            <person name="Michelmore R."/>
        </authorList>
    </citation>
    <scope>NUCLEOTIDE SEQUENCE [LARGE SCALE GENOMIC DNA]</scope>
</reference>
<sequence>MTHHFLFGLSKNGNFPLFFFILNLDKQTQKKIKSRKMVSKLSLSPLKPSSPASNSSVWCHRELSKLGFFPRTSSSSSLDHRLRFKIVGQSLGDRWKLNDIDTSAVQETFNSWLSKTQNFLNEALVKTGHSGKPDPRNEFDSQEMEDIFMTEQTIDSNTPNGILSLAAIVSIEQFSRMNGLTGQKMQKIFKALVPETVYSDARNLVEYCCFRFLSRDSSDIHPCLKEPAFQRLIFITMLAWENPYSEEKNSFAYLPEKAFFQVYLLLSFICLVTTTLEKKLVGEEAFVRIAPAISGLADRATVHNLFKALAGDEQGISLSLWLTFVNELLKVHEGRKSYQIRESSQLSSERILCIGSSRKRPVIKWENNMALPGKLTLTDKALYFEVFLFCFVLLFS</sequence>
<keyword evidence="2" id="KW-1185">Reference proteome</keyword>
<organism evidence="1 2">
    <name type="scientific">Pistacia integerrima</name>
    <dbReference type="NCBI Taxonomy" id="434235"/>
    <lineage>
        <taxon>Eukaryota</taxon>
        <taxon>Viridiplantae</taxon>
        <taxon>Streptophyta</taxon>
        <taxon>Embryophyta</taxon>
        <taxon>Tracheophyta</taxon>
        <taxon>Spermatophyta</taxon>
        <taxon>Magnoliopsida</taxon>
        <taxon>eudicotyledons</taxon>
        <taxon>Gunneridae</taxon>
        <taxon>Pentapetalae</taxon>
        <taxon>rosids</taxon>
        <taxon>malvids</taxon>
        <taxon>Sapindales</taxon>
        <taxon>Anacardiaceae</taxon>
        <taxon>Pistacia</taxon>
    </lineage>
</organism>
<protein>
    <submittedName>
        <fullName evidence="1">Uncharacterized protein</fullName>
    </submittedName>
</protein>
<name>A0ACC0X3J1_9ROSI</name>
<proteinExistence type="predicted"/>
<comment type="caution">
    <text evidence="1">The sequence shown here is derived from an EMBL/GenBank/DDBJ whole genome shotgun (WGS) entry which is preliminary data.</text>
</comment>
<evidence type="ECO:0000313" key="2">
    <source>
        <dbReference type="Proteomes" id="UP001163603"/>
    </source>
</evidence>
<dbReference type="EMBL" id="CM047749">
    <property type="protein sequence ID" value="KAJ0010188.1"/>
    <property type="molecule type" value="Genomic_DNA"/>
</dbReference>
<gene>
    <name evidence="1" type="ORF">Pint_32959</name>
</gene>
<accession>A0ACC0X3J1</accession>
<dbReference type="Proteomes" id="UP001163603">
    <property type="component" value="Chromosome 14"/>
</dbReference>